<dbReference type="GO" id="GO:0006355">
    <property type="term" value="P:regulation of DNA-templated transcription"/>
    <property type="evidence" value="ECO:0007669"/>
    <property type="project" value="InterPro"/>
</dbReference>
<name>A0A133NES5_CLOPF</name>
<feature type="domain" description="Response regulatory" evidence="8">
    <location>
        <begin position="9"/>
        <end position="122"/>
    </location>
</feature>
<keyword evidence="6" id="KW-0597">Phosphoprotein</keyword>
<evidence type="ECO:0000256" key="4">
    <source>
        <dbReference type="ARBA" id="ARBA00023163"/>
    </source>
</evidence>
<evidence type="ECO:0000256" key="6">
    <source>
        <dbReference type="PROSITE-ProRule" id="PRU00169"/>
    </source>
</evidence>
<reference evidence="10 11" key="1">
    <citation type="submission" date="2016-01" db="EMBL/GenBank/DDBJ databases">
        <authorList>
            <person name="Oliw E.H."/>
        </authorList>
    </citation>
    <scope>NUCLEOTIDE SEQUENCE [LARGE SCALE GENOMIC DNA]</scope>
    <source>
        <strain evidence="10 11">MJR7757A</strain>
    </source>
</reference>
<evidence type="ECO:0000256" key="2">
    <source>
        <dbReference type="ARBA" id="ARBA00023015"/>
    </source>
</evidence>
<dbReference type="Gene3D" id="3.40.50.2300">
    <property type="match status" value="1"/>
</dbReference>
<proteinExistence type="predicted"/>
<dbReference type="SUPFAM" id="SSF52172">
    <property type="entry name" value="CheY-like"/>
    <property type="match status" value="1"/>
</dbReference>
<dbReference type="GO" id="GO:0005829">
    <property type="term" value="C:cytosol"/>
    <property type="evidence" value="ECO:0007669"/>
    <property type="project" value="TreeGrafter"/>
</dbReference>
<dbReference type="GO" id="GO:0000156">
    <property type="term" value="F:phosphorelay response regulator activity"/>
    <property type="evidence" value="ECO:0007669"/>
    <property type="project" value="TreeGrafter"/>
</dbReference>
<dbReference type="Pfam" id="PF00072">
    <property type="entry name" value="Response_reg"/>
    <property type="match status" value="1"/>
</dbReference>
<keyword evidence="2" id="KW-0805">Transcription regulation</keyword>
<protein>
    <recommendedName>
        <fullName evidence="1">Stage 0 sporulation protein A homolog</fullName>
    </recommendedName>
</protein>
<dbReference type="InterPro" id="IPR001867">
    <property type="entry name" value="OmpR/PhoB-type_DNA-bd"/>
</dbReference>
<dbReference type="SMART" id="SM00448">
    <property type="entry name" value="REC"/>
    <property type="match status" value="1"/>
</dbReference>
<evidence type="ECO:0000259" key="8">
    <source>
        <dbReference type="PROSITE" id="PS50110"/>
    </source>
</evidence>
<accession>A0A133NES5</accession>
<dbReference type="InterPro" id="IPR001789">
    <property type="entry name" value="Sig_transdc_resp-reg_receiver"/>
</dbReference>
<evidence type="ECO:0000256" key="5">
    <source>
        <dbReference type="ARBA" id="ARBA00024867"/>
    </source>
</evidence>
<dbReference type="GO" id="GO:0000976">
    <property type="term" value="F:transcription cis-regulatory region binding"/>
    <property type="evidence" value="ECO:0007669"/>
    <property type="project" value="TreeGrafter"/>
</dbReference>
<evidence type="ECO:0000256" key="7">
    <source>
        <dbReference type="PROSITE-ProRule" id="PRU01091"/>
    </source>
</evidence>
<evidence type="ECO:0000313" key="10">
    <source>
        <dbReference type="EMBL" id="KXA14788.1"/>
    </source>
</evidence>
<dbReference type="Gene3D" id="6.10.250.690">
    <property type="match status" value="1"/>
</dbReference>
<dbReference type="PATRIC" id="fig|1502.174.peg.115"/>
<dbReference type="InterPro" id="IPR011006">
    <property type="entry name" value="CheY-like_superfamily"/>
</dbReference>
<dbReference type="PROSITE" id="PS50110">
    <property type="entry name" value="RESPONSE_REGULATORY"/>
    <property type="match status" value="1"/>
</dbReference>
<dbReference type="PANTHER" id="PTHR48111">
    <property type="entry name" value="REGULATOR OF RPOS"/>
    <property type="match status" value="1"/>
</dbReference>
<dbReference type="Pfam" id="PF00486">
    <property type="entry name" value="Trans_reg_C"/>
    <property type="match status" value="1"/>
</dbReference>
<evidence type="ECO:0000259" key="9">
    <source>
        <dbReference type="PROSITE" id="PS51755"/>
    </source>
</evidence>
<dbReference type="SUPFAM" id="SSF46894">
    <property type="entry name" value="C-terminal effector domain of the bipartite response regulators"/>
    <property type="match status" value="1"/>
</dbReference>
<dbReference type="Proteomes" id="UP000070646">
    <property type="component" value="Unassembled WGS sequence"/>
</dbReference>
<comment type="function">
    <text evidence="5">May play the central regulatory role in sporulation. It may be an element of the effector pathway responsible for the activation of sporulation genes in response to nutritional stress. Spo0A may act in concert with spo0H (a sigma factor) to control the expression of some genes that are critical to the sporulation process.</text>
</comment>
<dbReference type="CDD" id="cd00383">
    <property type="entry name" value="trans_reg_C"/>
    <property type="match status" value="1"/>
</dbReference>
<dbReference type="GO" id="GO:0032993">
    <property type="term" value="C:protein-DNA complex"/>
    <property type="evidence" value="ECO:0007669"/>
    <property type="project" value="TreeGrafter"/>
</dbReference>
<gene>
    <name evidence="10" type="ORF">HMPREF3222_00113</name>
</gene>
<dbReference type="EMBL" id="LRPU01000005">
    <property type="protein sequence ID" value="KXA14788.1"/>
    <property type="molecule type" value="Genomic_DNA"/>
</dbReference>
<keyword evidence="4" id="KW-0804">Transcription</keyword>
<feature type="domain" description="OmpR/PhoB-type" evidence="9">
    <location>
        <begin position="131"/>
        <end position="228"/>
    </location>
</feature>
<feature type="DNA-binding region" description="OmpR/PhoB-type" evidence="7">
    <location>
        <begin position="131"/>
        <end position="228"/>
    </location>
</feature>
<dbReference type="PANTHER" id="PTHR48111:SF43">
    <property type="entry name" value="STAGE 0 SPORULATION PROTEIN A HOMOLOG"/>
    <property type="match status" value="1"/>
</dbReference>
<dbReference type="AlphaFoldDB" id="A0A133NES5"/>
<dbReference type="InterPro" id="IPR039420">
    <property type="entry name" value="WalR-like"/>
</dbReference>
<dbReference type="Gene3D" id="1.10.10.10">
    <property type="entry name" value="Winged helix-like DNA-binding domain superfamily/Winged helix DNA-binding domain"/>
    <property type="match status" value="1"/>
</dbReference>
<sequence length="228" mass="26247">MEGLVIMKRILIIEDTDTIREELTKLLTRYGYEVLAPTDFENILEYVKENNSDLILLDINLPYFDGYHICREIRKDSNVPIIIVTSRDSDMDEIMSMNLGADDFITKPYNTQVLLARIASLLRRTYSLSEQEVLTYGDLKLNLSNGTISCRGKEEELTKNELKILSHLLKNKGNVVSREDLMDYMWNSDIFVDDNTLSVNVTRLRKKLEEVGVKGAIETRRGLGYIMP</sequence>
<keyword evidence="3 7" id="KW-0238">DNA-binding</keyword>
<organism evidence="10 11">
    <name type="scientific">Clostridium perfringens</name>
    <dbReference type="NCBI Taxonomy" id="1502"/>
    <lineage>
        <taxon>Bacteria</taxon>
        <taxon>Bacillati</taxon>
        <taxon>Bacillota</taxon>
        <taxon>Clostridia</taxon>
        <taxon>Eubacteriales</taxon>
        <taxon>Clostridiaceae</taxon>
        <taxon>Clostridium</taxon>
    </lineage>
</organism>
<evidence type="ECO:0000256" key="3">
    <source>
        <dbReference type="ARBA" id="ARBA00023125"/>
    </source>
</evidence>
<dbReference type="PROSITE" id="PS51755">
    <property type="entry name" value="OMPR_PHOB"/>
    <property type="match status" value="1"/>
</dbReference>
<evidence type="ECO:0000256" key="1">
    <source>
        <dbReference type="ARBA" id="ARBA00018672"/>
    </source>
</evidence>
<feature type="modified residue" description="4-aspartylphosphate" evidence="6">
    <location>
        <position position="58"/>
    </location>
</feature>
<dbReference type="InterPro" id="IPR016032">
    <property type="entry name" value="Sig_transdc_resp-reg_C-effctor"/>
</dbReference>
<comment type="caution">
    <text evidence="10">The sequence shown here is derived from an EMBL/GenBank/DDBJ whole genome shotgun (WGS) entry which is preliminary data.</text>
</comment>
<dbReference type="InterPro" id="IPR036388">
    <property type="entry name" value="WH-like_DNA-bd_sf"/>
</dbReference>
<dbReference type="SMART" id="SM00862">
    <property type="entry name" value="Trans_reg_C"/>
    <property type="match status" value="1"/>
</dbReference>
<evidence type="ECO:0000313" key="11">
    <source>
        <dbReference type="Proteomes" id="UP000070646"/>
    </source>
</evidence>